<dbReference type="PROSITE" id="PS50977">
    <property type="entry name" value="HTH_TETR_2"/>
    <property type="match status" value="1"/>
</dbReference>
<dbReference type="Proteomes" id="UP001500635">
    <property type="component" value="Unassembled WGS sequence"/>
</dbReference>
<feature type="region of interest" description="Disordered" evidence="5">
    <location>
        <begin position="187"/>
        <end position="210"/>
    </location>
</feature>
<dbReference type="Pfam" id="PF00440">
    <property type="entry name" value="TetR_N"/>
    <property type="match status" value="1"/>
</dbReference>
<keyword evidence="3" id="KW-0804">Transcription</keyword>
<accession>A0ABP8J5B2</accession>
<evidence type="ECO:0000256" key="3">
    <source>
        <dbReference type="ARBA" id="ARBA00023163"/>
    </source>
</evidence>
<dbReference type="PANTHER" id="PTHR30055:SF238">
    <property type="entry name" value="MYCOFACTOCIN BIOSYNTHESIS TRANSCRIPTIONAL REGULATOR MFTR-RELATED"/>
    <property type="match status" value="1"/>
</dbReference>
<keyword evidence="8" id="KW-1185">Reference proteome</keyword>
<dbReference type="InterPro" id="IPR050109">
    <property type="entry name" value="HTH-type_TetR-like_transc_reg"/>
</dbReference>
<dbReference type="EMBL" id="BAABFR010000007">
    <property type="protein sequence ID" value="GAA4385363.1"/>
    <property type="molecule type" value="Genomic_DNA"/>
</dbReference>
<dbReference type="PRINTS" id="PR00455">
    <property type="entry name" value="HTHTETR"/>
</dbReference>
<dbReference type="SUPFAM" id="SSF46689">
    <property type="entry name" value="Homeodomain-like"/>
    <property type="match status" value="1"/>
</dbReference>
<evidence type="ECO:0000256" key="4">
    <source>
        <dbReference type="PROSITE-ProRule" id="PRU00335"/>
    </source>
</evidence>
<evidence type="ECO:0000259" key="6">
    <source>
        <dbReference type="PROSITE" id="PS50977"/>
    </source>
</evidence>
<evidence type="ECO:0000256" key="2">
    <source>
        <dbReference type="ARBA" id="ARBA00023125"/>
    </source>
</evidence>
<sequence length="210" mass="21592">MDIAQAAAELFAARGSRDTTAEDIAQAAGVAPRTFYRYARTKEEAVAPLLDVGGQLWRNALADNLSRLPVADAIEAAIAAVLAPGDPATVAGLTLARRVVAAAADDPALRSVWYRVNCDSEFELARVLRETGGLAVEPARLTAAAATHAVRIAFELWAAGGPSPDPDGEPALAQIAVRCFRGLGGGVEGRARPTADAGGEPGAAPGRACR</sequence>
<proteinExistence type="predicted"/>
<name>A0ABP8J5B2_9ACTN</name>
<dbReference type="PANTHER" id="PTHR30055">
    <property type="entry name" value="HTH-TYPE TRANSCRIPTIONAL REGULATOR RUTR"/>
    <property type="match status" value="1"/>
</dbReference>
<evidence type="ECO:0000313" key="7">
    <source>
        <dbReference type="EMBL" id="GAA4385363.1"/>
    </source>
</evidence>
<feature type="domain" description="HTH tetR-type" evidence="6">
    <location>
        <begin position="1"/>
        <end position="57"/>
    </location>
</feature>
<feature type="DNA-binding region" description="H-T-H motif" evidence="4">
    <location>
        <begin position="20"/>
        <end position="39"/>
    </location>
</feature>
<organism evidence="7 8">
    <name type="scientific">Tsukamurella soli</name>
    <dbReference type="NCBI Taxonomy" id="644556"/>
    <lineage>
        <taxon>Bacteria</taxon>
        <taxon>Bacillati</taxon>
        <taxon>Actinomycetota</taxon>
        <taxon>Actinomycetes</taxon>
        <taxon>Mycobacteriales</taxon>
        <taxon>Tsukamurellaceae</taxon>
        <taxon>Tsukamurella</taxon>
    </lineage>
</organism>
<dbReference type="Gene3D" id="1.10.357.10">
    <property type="entry name" value="Tetracycline Repressor, domain 2"/>
    <property type="match status" value="1"/>
</dbReference>
<reference evidence="8" key="1">
    <citation type="journal article" date="2019" name="Int. J. Syst. Evol. Microbiol.">
        <title>The Global Catalogue of Microorganisms (GCM) 10K type strain sequencing project: providing services to taxonomists for standard genome sequencing and annotation.</title>
        <authorList>
            <consortium name="The Broad Institute Genomics Platform"/>
            <consortium name="The Broad Institute Genome Sequencing Center for Infectious Disease"/>
            <person name="Wu L."/>
            <person name="Ma J."/>
        </authorList>
    </citation>
    <scope>NUCLEOTIDE SEQUENCE [LARGE SCALE GENOMIC DNA]</scope>
    <source>
        <strain evidence="8">JCM 17688</strain>
    </source>
</reference>
<gene>
    <name evidence="7" type="ORF">GCM10023147_07040</name>
</gene>
<dbReference type="InterPro" id="IPR001647">
    <property type="entry name" value="HTH_TetR"/>
</dbReference>
<protein>
    <submittedName>
        <fullName evidence="7">TetR family transcriptional regulator</fullName>
    </submittedName>
</protein>
<keyword evidence="2 4" id="KW-0238">DNA-binding</keyword>
<dbReference type="InterPro" id="IPR009057">
    <property type="entry name" value="Homeodomain-like_sf"/>
</dbReference>
<comment type="caution">
    <text evidence="7">The sequence shown here is derived from an EMBL/GenBank/DDBJ whole genome shotgun (WGS) entry which is preliminary data.</text>
</comment>
<keyword evidence="1" id="KW-0805">Transcription regulation</keyword>
<evidence type="ECO:0000256" key="1">
    <source>
        <dbReference type="ARBA" id="ARBA00023015"/>
    </source>
</evidence>
<evidence type="ECO:0000256" key="5">
    <source>
        <dbReference type="SAM" id="MobiDB-lite"/>
    </source>
</evidence>
<feature type="compositionally biased region" description="Low complexity" evidence="5">
    <location>
        <begin position="194"/>
        <end position="210"/>
    </location>
</feature>
<evidence type="ECO:0000313" key="8">
    <source>
        <dbReference type="Proteomes" id="UP001500635"/>
    </source>
</evidence>